<protein>
    <submittedName>
        <fullName evidence="8">MFS transporter</fullName>
    </submittedName>
</protein>
<feature type="transmembrane region" description="Helical" evidence="6">
    <location>
        <begin position="344"/>
        <end position="362"/>
    </location>
</feature>
<reference evidence="8 9" key="1">
    <citation type="journal article" date="2019" name="Int. J. Syst. Evol. Microbiol.">
        <title>Clostridium fermenticellae sp. nov., isolated from the mud in a fermentation cellar for the production of the Chinese liquor, baijiu.</title>
        <authorList>
            <person name="Xu P.X."/>
            <person name="Chai L.J."/>
            <person name="Qiu T."/>
            <person name="Zhang X.J."/>
            <person name="Lu Z.M."/>
            <person name="Xiao C."/>
            <person name="Wang S.T."/>
            <person name="Shen C.H."/>
            <person name="Shi J.S."/>
            <person name="Xu Z.H."/>
        </authorList>
    </citation>
    <scope>NUCLEOTIDE SEQUENCE [LARGE SCALE GENOMIC DNA]</scope>
    <source>
        <strain evidence="8 9">JN500901</strain>
    </source>
</reference>
<evidence type="ECO:0000256" key="2">
    <source>
        <dbReference type="ARBA" id="ARBA00022448"/>
    </source>
</evidence>
<keyword evidence="4 6" id="KW-1133">Transmembrane helix</keyword>
<dbReference type="InterPro" id="IPR036259">
    <property type="entry name" value="MFS_trans_sf"/>
</dbReference>
<evidence type="ECO:0000313" key="9">
    <source>
        <dbReference type="Proteomes" id="UP000266301"/>
    </source>
</evidence>
<dbReference type="CDD" id="cd17324">
    <property type="entry name" value="MFS_NepI_like"/>
    <property type="match status" value="1"/>
</dbReference>
<feature type="transmembrane region" description="Helical" evidence="6">
    <location>
        <begin position="169"/>
        <end position="189"/>
    </location>
</feature>
<dbReference type="OrthoDB" id="9815356at2"/>
<dbReference type="PANTHER" id="PTHR42910:SF1">
    <property type="entry name" value="MAJOR FACILITATOR SUPERFAMILY (MFS) PROFILE DOMAIN-CONTAINING PROTEIN"/>
    <property type="match status" value="1"/>
</dbReference>
<organism evidence="8 9">
    <name type="scientific">Clostridium fermenticellae</name>
    <dbReference type="NCBI Taxonomy" id="2068654"/>
    <lineage>
        <taxon>Bacteria</taxon>
        <taxon>Bacillati</taxon>
        <taxon>Bacillota</taxon>
        <taxon>Clostridia</taxon>
        <taxon>Eubacteriales</taxon>
        <taxon>Clostridiaceae</taxon>
        <taxon>Clostridium</taxon>
    </lineage>
</organism>
<feature type="transmembrane region" description="Helical" evidence="6">
    <location>
        <begin position="222"/>
        <end position="242"/>
    </location>
</feature>
<feature type="domain" description="Major facilitator superfamily (MFS) profile" evidence="7">
    <location>
        <begin position="16"/>
        <end position="395"/>
    </location>
</feature>
<dbReference type="KEGG" id="cfer:D4Z93_00175"/>
<dbReference type="InterPro" id="IPR020846">
    <property type="entry name" value="MFS_dom"/>
</dbReference>
<gene>
    <name evidence="8" type="ORF">D4Z93_00175</name>
</gene>
<accession>A0A386H0A3</accession>
<dbReference type="PANTHER" id="PTHR42910">
    <property type="entry name" value="TRANSPORTER SCO4007-RELATED"/>
    <property type="match status" value="1"/>
</dbReference>
<dbReference type="SUPFAM" id="SSF103473">
    <property type="entry name" value="MFS general substrate transporter"/>
    <property type="match status" value="1"/>
</dbReference>
<name>A0A386H0A3_9CLOT</name>
<dbReference type="GO" id="GO:0005886">
    <property type="term" value="C:plasma membrane"/>
    <property type="evidence" value="ECO:0007669"/>
    <property type="project" value="UniProtKB-SubCell"/>
</dbReference>
<dbReference type="Pfam" id="PF07690">
    <property type="entry name" value="MFS_1"/>
    <property type="match status" value="1"/>
</dbReference>
<evidence type="ECO:0000256" key="6">
    <source>
        <dbReference type="SAM" id="Phobius"/>
    </source>
</evidence>
<dbReference type="Gene3D" id="1.20.1250.20">
    <property type="entry name" value="MFS general substrate transporter like domains"/>
    <property type="match status" value="1"/>
</dbReference>
<feature type="transmembrane region" description="Helical" evidence="6">
    <location>
        <begin position="139"/>
        <end position="157"/>
    </location>
</feature>
<keyword evidence="5 6" id="KW-0472">Membrane</keyword>
<evidence type="ECO:0000256" key="4">
    <source>
        <dbReference type="ARBA" id="ARBA00022989"/>
    </source>
</evidence>
<dbReference type="EMBL" id="CP032416">
    <property type="protein sequence ID" value="AYD39070.1"/>
    <property type="molecule type" value="Genomic_DNA"/>
</dbReference>
<dbReference type="AlphaFoldDB" id="A0A386H0A3"/>
<dbReference type="Proteomes" id="UP000266301">
    <property type="component" value="Chromosome"/>
</dbReference>
<dbReference type="PROSITE" id="PS50850">
    <property type="entry name" value="MFS"/>
    <property type="match status" value="1"/>
</dbReference>
<proteinExistence type="predicted"/>
<evidence type="ECO:0000256" key="3">
    <source>
        <dbReference type="ARBA" id="ARBA00022692"/>
    </source>
</evidence>
<sequence>MNNTIKKENFVLTKSLILLMAIACGVCVANLYYVQPLESQIVHTFNISQNLGGLAATVTQVGYALGLLFLVPLGDMSERKSLILRMLGLIIIFLIFTSFSPNYPLMLISMFIVGLTTIVPQIILPYAAHLAPVGEQGKIIGYIMSGLLIGILLSRTFSGILGSIFNWRIVYILAALLIAILFVFISKFFPKEEPTEKIFYTKILKSIPELVKNQPTLRESALNGFFLFGSFSIFWTSLIFLLETPIYNMGTKQAGLFGLLGIAGILIAPLVGKICDKKSPKFAVGIATVLSTVAYICFFIFGYNLYGLILGVIILDLGTQCGQVSNQARVQNLGDKTRSRNNTIFMFSYFVGGASGSFLGTLCWQYFRWYGVCTIGLIFQILALITHFIIYRKQKIQHV</sequence>
<evidence type="ECO:0000259" key="7">
    <source>
        <dbReference type="PROSITE" id="PS50850"/>
    </source>
</evidence>
<feature type="transmembrane region" description="Helical" evidence="6">
    <location>
        <begin position="12"/>
        <end position="33"/>
    </location>
</feature>
<dbReference type="GO" id="GO:0022857">
    <property type="term" value="F:transmembrane transporter activity"/>
    <property type="evidence" value="ECO:0007669"/>
    <property type="project" value="InterPro"/>
</dbReference>
<feature type="transmembrane region" description="Helical" evidence="6">
    <location>
        <begin position="254"/>
        <end position="275"/>
    </location>
</feature>
<keyword evidence="3 6" id="KW-0812">Transmembrane</keyword>
<feature type="transmembrane region" description="Helical" evidence="6">
    <location>
        <begin position="105"/>
        <end position="127"/>
    </location>
</feature>
<dbReference type="InterPro" id="IPR011701">
    <property type="entry name" value="MFS"/>
</dbReference>
<dbReference type="RefSeq" id="WP_119969781.1">
    <property type="nucleotide sequence ID" value="NZ_CP032416.1"/>
</dbReference>
<comment type="subcellular location">
    <subcellularLocation>
        <location evidence="1">Cell membrane</location>
        <topology evidence="1">Multi-pass membrane protein</topology>
    </subcellularLocation>
</comment>
<feature type="transmembrane region" description="Helical" evidence="6">
    <location>
        <begin position="53"/>
        <end position="70"/>
    </location>
</feature>
<feature type="transmembrane region" description="Helical" evidence="6">
    <location>
        <begin position="82"/>
        <end position="99"/>
    </location>
</feature>
<feature type="transmembrane region" description="Helical" evidence="6">
    <location>
        <begin position="368"/>
        <end position="391"/>
    </location>
</feature>
<keyword evidence="2" id="KW-0813">Transport</keyword>
<evidence type="ECO:0000256" key="5">
    <source>
        <dbReference type="ARBA" id="ARBA00023136"/>
    </source>
</evidence>
<keyword evidence="9" id="KW-1185">Reference proteome</keyword>
<evidence type="ECO:0000256" key="1">
    <source>
        <dbReference type="ARBA" id="ARBA00004651"/>
    </source>
</evidence>
<evidence type="ECO:0000313" key="8">
    <source>
        <dbReference type="EMBL" id="AYD39070.1"/>
    </source>
</evidence>